<dbReference type="Proteomes" id="UP000294980">
    <property type="component" value="Unassembled WGS sequence"/>
</dbReference>
<proteinExistence type="inferred from homology"/>
<keyword evidence="4" id="KW-0378">Hydrolase</keyword>
<comment type="caution">
    <text evidence="7">Lacks conserved residue(s) required for the propagation of feature annotation.</text>
</comment>
<comment type="similarity">
    <text evidence="2 7">Belongs to the peptidase M14 family.</text>
</comment>
<dbReference type="GO" id="GO:0008270">
    <property type="term" value="F:zinc ion binding"/>
    <property type="evidence" value="ECO:0007669"/>
    <property type="project" value="InterPro"/>
</dbReference>
<keyword evidence="3" id="KW-0645">Protease</keyword>
<dbReference type="Gene3D" id="3.40.50.880">
    <property type="match status" value="1"/>
</dbReference>
<dbReference type="GO" id="GO:0004181">
    <property type="term" value="F:metallocarboxypeptidase activity"/>
    <property type="evidence" value="ECO:0007669"/>
    <property type="project" value="InterPro"/>
</dbReference>
<dbReference type="Pfam" id="PF00246">
    <property type="entry name" value="Peptidase_M14"/>
    <property type="match status" value="1"/>
</dbReference>
<keyword evidence="6" id="KW-0482">Metalloprotease</keyword>
<evidence type="ECO:0000256" key="3">
    <source>
        <dbReference type="ARBA" id="ARBA00022670"/>
    </source>
</evidence>
<keyword evidence="9" id="KW-0121">Carboxypeptidase</keyword>
<dbReference type="PANTHER" id="PTHR11705:SF143">
    <property type="entry name" value="SLL0236 PROTEIN"/>
    <property type="match status" value="1"/>
</dbReference>
<dbReference type="EMBL" id="SLWX01000006">
    <property type="protein sequence ID" value="TCO75845.1"/>
    <property type="molecule type" value="Genomic_DNA"/>
</dbReference>
<evidence type="ECO:0000256" key="6">
    <source>
        <dbReference type="ARBA" id="ARBA00023049"/>
    </source>
</evidence>
<comment type="cofactor">
    <cofactor evidence="1">
        <name>Zn(2+)</name>
        <dbReference type="ChEBI" id="CHEBI:29105"/>
    </cofactor>
</comment>
<evidence type="ECO:0000256" key="5">
    <source>
        <dbReference type="ARBA" id="ARBA00022833"/>
    </source>
</evidence>
<evidence type="ECO:0000256" key="2">
    <source>
        <dbReference type="ARBA" id="ARBA00005988"/>
    </source>
</evidence>
<evidence type="ECO:0000313" key="10">
    <source>
        <dbReference type="Proteomes" id="UP000294980"/>
    </source>
</evidence>
<evidence type="ECO:0000256" key="7">
    <source>
        <dbReference type="PROSITE-ProRule" id="PRU01379"/>
    </source>
</evidence>
<dbReference type="PANTHER" id="PTHR11705">
    <property type="entry name" value="PROTEASE FAMILY M14 CARBOXYPEPTIDASE A,B"/>
    <property type="match status" value="1"/>
</dbReference>
<sequence>MSSRVARYSFILVFLPFILCHPVFAESLWPAPEVSYRSDIPSVESVLDYPSGHHITWSADVTRYFEALQEAAPQSVKLVPYATSWEGRELFYAVISAPENMQRLEEIRANMHRLRDPRSTSAVEASAIAGNTPAVTWLAYGVHGNEISSSDAAMATAYHLLASKGDARVASILENSVVIIAPVQNPDGRDRFIARYMTARGLQPDADPLSAEHNEPWPSGRTNHYLFDLNRDWFIRTQPETRGHADAVLEWLPVAFVDLHEMGSNSTYFFAPEAEPYNPHLVAGQRSNLERFGRNNAKWFDRFGVDYFTREVFDAFYPGYGASWPSYFGSTAMTYEQASARGQVVRRDDGELMTFRDTVRNHMVTSLATAETVATNREQLLTDFYEYQVTAVREGRSGSIRSYILPPQDDQAGVDRLASLLVAQGVEVGRAEVGFSACGRRYPRDSIVIDLAQPAKRLVRTLMDAQVEMPEEFIAEQERLQDKRLPDVIYDVTAWSLPLMLNVQADACEQSVVAATRAVGVEPPPGAVAGGPASVAYLVPWGSRPAIRFLSAALQAGMLVNSADEAFVIKDREYPGGTLILPVRDDAESLHAQVASLAEQTGAQVIGLDTSWVTEGPSFGSRKVVRMLPPRVAIAWDVPTRAYAAGNTRFVIERQFDYPVTAIRTADLASADLSRYQVLVLPETGSAGYAGVLGESGRDSLRRWVERGGVLLTLGNATRLAADPAADMLAIRREHAALPGADADGNPAAEDPAPAVVPGTNLDEPAYAEAIRPREVDPESLGGALLQATVDPDHWLGAGVARELQVLARGSDIYTPIRLDKGVNVARFAGPDTLLASGHVWPANRRQLAYKPFVVAQPVGAGFVIAFTQDPTVRAYLDGLNTLFMNAIFRAAAHARPVVR</sequence>
<reference evidence="9 10" key="1">
    <citation type="submission" date="2019-03" db="EMBL/GenBank/DDBJ databases">
        <title>Genomic Encyclopedia of Type Strains, Phase IV (KMG-IV): sequencing the most valuable type-strain genomes for metagenomic binning, comparative biology and taxonomic classification.</title>
        <authorList>
            <person name="Goeker M."/>
        </authorList>
    </citation>
    <scope>NUCLEOTIDE SEQUENCE [LARGE SCALE GENOMIC DNA]</scope>
    <source>
        <strain evidence="9 10">DSM 23344</strain>
    </source>
</reference>
<dbReference type="RefSeq" id="WP_117316043.1">
    <property type="nucleotide sequence ID" value="NZ_QQSW01000005.1"/>
</dbReference>
<dbReference type="SUPFAM" id="SSF53187">
    <property type="entry name" value="Zn-dependent exopeptidases"/>
    <property type="match status" value="1"/>
</dbReference>
<evidence type="ECO:0000256" key="1">
    <source>
        <dbReference type="ARBA" id="ARBA00001947"/>
    </source>
</evidence>
<feature type="domain" description="Peptidase M14" evidence="8">
    <location>
        <begin position="53"/>
        <end position="380"/>
    </location>
</feature>
<keyword evidence="10" id="KW-1185">Reference proteome</keyword>
<dbReference type="CDD" id="cd06238">
    <property type="entry name" value="M14-like"/>
    <property type="match status" value="1"/>
</dbReference>
<comment type="caution">
    <text evidence="9">The sequence shown here is derived from an EMBL/GenBank/DDBJ whole genome shotgun (WGS) entry which is preliminary data.</text>
</comment>
<evidence type="ECO:0000256" key="4">
    <source>
        <dbReference type="ARBA" id="ARBA00022801"/>
    </source>
</evidence>
<dbReference type="AlphaFoldDB" id="A0A4R2L9C9"/>
<accession>A0A4R2L9C9</accession>
<dbReference type="PROSITE" id="PS52035">
    <property type="entry name" value="PEPTIDASE_M14"/>
    <property type="match status" value="1"/>
</dbReference>
<dbReference type="InterPro" id="IPR000834">
    <property type="entry name" value="Peptidase_M14"/>
</dbReference>
<dbReference type="GO" id="GO:0006508">
    <property type="term" value="P:proteolysis"/>
    <property type="evidence" value="ECO:0007669"/>
    <property type="project" value="UniProtKB-KW"/>
</dbReference>
<organism evidence="9 10">
    <name type="scientific">Chromatocurvus halotolerans</name>
    <dbReference type="NCBI Taxonomy" id="1132028"/>
    <lineage>
        <taxon>Bacteria</taxon>
        <taxon>Pseudomonadati</taxon>
        <taxon>Pseudomonadota</taxon>
        <taxon>Gammaproteobacteria</taxon>
        <taxon>Cellvibrionales</taxon>
        <taxon>Halieaceae</taxon>
        <taxon>Chromatocurvus</taxon>
    </lineage>
</organism>
<dbReference type="InterPro" id="IPR029062">
    <property type="entry name" value="Class_I_gatase-like"/>
</dbReference>
<evidence type="ECO:0000259" key="8">
    <source>
        <dbReference type="PROSITE" id="PS52035"/>
    </source>
</evidence>
<dbReference type="OrthoDB" id="9758209at2"/>
<keyword evidence="5" id="KW-0862">Zinc</keyword>
<evidence type="ECO:0000313" key="9">
    <source>
        <dbReference type="EMBL" id="TCO75845.1"/>
    </source>
</evidence>
<protein>
    <submittedName>
        <fullName evidence="9">Zinc carboxypeptidase</fullName>
    </submittedName>
</protein>
<name>A0A4R2L9C9_9GAMM</name>
<dbReference type="GO" id="GO:0005615">
    <property type="term" value="C:extracellular space"/>
    <property type="evidence" value="ECO:0007669"/>
    <property type="project" value="TreeGrafter"/>
</dbReference>
<gene>
    <name evidence="9" type="ORF">EV688_10635</name>
</gene>
<dbReference type="SUPFAM" id="SSF52317">
    <property type="entry name" value="Class I glutamine amidotransferase-like"/>
    <property type="match status" value="1"/>
</dbReference>
<dbReference type="Gene3D" id="3.40.630.10">
    <property type="entry name" value="Zn peptidases"/>
    <property type="match status" value="1"/>
</dbReference>